<keyword evidence="2" id="KW-1185">Reference proteome</keyword>
<sequence>MFSFLRKGESAYKILAAAAMVAAGGAPLTCNEWQIFPNTEELIANSTVSAMGMVSPGCQVNGGAAASCVMSDLVATPTVVTVTMSCKADDGSTRVTTGFDVGNCFSNQNGVLAC</sequence>
<evidence type="ECO:0000313" key="1">
    <source>
        <dbReference type="EMBL" id="KAF7377399.1"/>
    </source>
</evidence>
<evidence type="ECO:0000313" key="2">
    <source>
        <dbReference type="Proteomes" id="UP000623467"/>
    </source>
</evidence>
<name>A0A8H6ZH27_9AGAR</name>
<protein>
    <submittedName>
        <fullName evidence="1">Uncharacterized protein</fullName>
    </submittedName>
</protein>
<organism evidence="1 2">
    <name type="scientific">Mycena sanguinolenta</name>
    <dbReference type="NCBI Taxonomy" id="230812"/>
    <lineage>
        <taxon>Eukaryota</taxon>
        <taxon>Fungi</taxon>
        <taxon>Dikarya</taxon>
        <taxon>Basidiomycota</taxon>
        <taxon>Agaricomycotina</taxon>
        <taxon>Agaricomycetes</taxon>
        <taxon>Agaricomycetidae</taxon>
        <taxon>Agaricales</taxon>
        <taxon>Marasmiineae</taxon>
        <taxon>Mycenaceae</taxon>
        <taxon>Mycena</taxon>
    </lineage>
</organism>
<dbReference type="OrthoDB" id="3068152at2759"/>
<accession>A0A8H6ZH27</accession>
<comment type="caution">
    <text evidence="1">The sequence shown here is derived from an EMBL/GenBank/DDBJ whole genome shotgun (WGS) entry which is preliminary data.</text>
</comment>
<dbReference type="Proteomes" id="UP000623467">
    <property type="component" value="Unassembled WGS sequence"/>
</dbReference>
<dbReference type="EMBL" id="JACAZH010000001">
    <property type="protein sequence ID" value="KAF7377399.1"/>
    <property type="molecule type" value="Genomic_DNA"/>
</dbReference>
<proteinExistence type="predicted"/>
<dbReference type="AlphaFoldDB" id="A0A8H6ZH27"/>
<gene>
    <name evidence="1" type="ORF">MSAN_00161500</name>
</gene>
<reference evidence="1" key="1">
    <citation type="submission" date="2020-05" db="EMBL/GenBank/DDBJ databases">
        <title>Mycena genomes resolve the evolution of fungal bioluminescence.</title>
        <authorList>
            <person name="Tsai I.J."/>
        </authorList>
    </citation>
    <scope>NUCLEOTIDE SEQUENCE</scope>
    <source>
        <strain evidence="1">160909Yilan</strain>
    </source>
</reference>